<dbReference type="GO" id="GO:0061564">
    <property type="term" value="P:axon development"/>
    <property type="evidence" value="ECO:0007669"/>
    <property type="project" value="UniProtKB-ARBA"/>
</dbReference>
<evidence type="ECO:0000256" key="17">
    <source>
        <dbReference type="ARBA" id="ARBA00034695"/>
    </source>
</evidence>
<dbReference type="GO" id="GO:0008380">
    <property type="term" value="P:RNA splicing"/>
    <property type="evidence" value="ECO:0007669"/>
    <property type="project" value="UniProtKB-KW"/>
</dbReference>
<reference evidence="21" key="2">
    <citation type="submission" date="2025-08" db="UniProtKB">
        <authorList>
            <consortium name="Ensembl"/>
        </authorList>
    </citation>
    <scope>IDENTIFICATION</scope>
</reference>
<dbReference type="GO" id="GO:0010628">
    <property type="term" value="P:positive regulation of gene expression"/>
    <property type="evidence" value="ECO:0007669"/>
    <property type="project" value="UniProtKB-ARBA"/>
</dbReference>
<keyword evidence="14" id="KW-0508">mRNA splicing</keyword>
<dbReference type="Pfam" id="PF03367">
    <property type="entry name" value="Zn_ribbon_ZPR1"/>
    <property type="match status" value="2"/>
</dbReference>
<evidence type="ECO:0000256" key="9">
    <source>
        <dbReference type="ARBA" id="ARBA00022723"/>
    </source>
</evidence>
<accession>A0A8C3GN12</accession>
<evidence type="ECO:0000256" key="1">
    <source>
        <dbReference type="ARBA" id="ARBA00004408"/>
    </source>
</evidence>
<keyword evidence="15" id="KW-0539">Nucleus</keyword>
<proteinExistence type="inferred from homology"/>
<dbReference type="Proteomes" id="UP000694556">
    <property type="component" value="Chromosome 25"/>
</dbReference>
<evidence type="ECO:0000256" key="6">
    <source>
        <dbReference type="ARBA" id="ARBA00008354"/>
    </source>
</evidence>
<dbReference type="GO" id="GO:0006397">
    <property type="term" value="P:mRNA processing"/>
    <property type="evidence" value="ECO:0007669"/>
    <property type="project" value="UniProtKB-KW"/>
</dbReference>
<dbReference type="InterPro" id="IPR056180">
    <property type="entry name" value="ZPR1_jr_dom"/>
</dbReference>
<dbReference type="FunFam" id="2.60.120.1040:FF:000002">
    <property type="entry name" value="zinc finger protein ZPR1"/>
    <property type="match status" value="1"/>
</dbReference>
<dbReference type="AlphaFoldDB" id="A0A8C3GN12"/>
<organism evidence="21 22">
    <name type="scientific">Cairina moschata</name>
    <name type="common">Muscovy duck</name>
    <dbReference type="NCBI Taxonomy" id="8855"/>
    <lineage>
        <taxon>Eukaryota</taxon>
        <taxon>Metazoa</taxon>
        <taxon>Chordata</taxon>
        <taxon>Craniata</taxon>
        <taxon>Vertebrata</taxon>
        <taxon>Euteleostomi</taxon>
        <taxon>Archelosauria</taxon>
        <taxon>Archosauria</taxon>
        <taxon>Dinosauria</taxon>
        <taxon>Saurischia</taxon>
        <taxon>Theropoda</taxon>
        <taxon>Coelurosauria</taxon>
        <taxon>Aves</taxon>
        <taxon>Neognathae</taxon>
        <taxon>Galloanserae</taxon>
        <taxon>Anseriformes</taxon>
        <taxon>Anatidae</taxon>
        <taxon>Anatinae</taxon>
        <taxon>Cairina</taxon>
    </lineage>
</organism>
<keyword evidence="11" id="KW-0863">Zinc-finger</keyword>
<evidence type="ECO:0000256" key="14">
    <source>
        <dbReference type="ARBA" id="ARBA00023187"/>
    </source>
</evidence>
<name>A0A8C3GN12_CAIMO</name>
<evidence type="ECO:0000256" key="16">
    <source>
        <dbReference type="ARBA" id="ARBA00023273"/>
    </source>
</evidence>
<dbReference type="FunFam" id="2.20.25.420:FF:000001">
    <property type="entry name" value="Zinc finger protein ZPR1"/>
    <property type="match status" value="1"/>
</dbReference>
<evidence type="ECO:0000256" key="3">
    <source>
        <dbReference type="ARBA" id="ARBA00004556"/>
    </source>
</evidence>
<evidence type="ECO:0000313" key="22">
    <source>
        <dbReference type="Proteomes" id="UP000694556"/>
    </source>
</evidence>
<dbReference type="InterPro" id="IPR042452">
    <property type="entry name" value="ZPR1_Znf1/2"/>
</dbReference>
<dbReference type="FunFam" id="2.20.25.420:FF:000003">
    <property type="entry name" value="zinc finger protein ZPR1"/>
    <property type="match status" value="1"/>
</dbReference>
<keyword evidence="7" id="KW-0963">Cytoplasm</keyword>
<reference evidence="21" key="3">
    <citation type="submission" date="2025-09" db="UniProtKB">
        <authorList>
            <consortium name="Ensembl"/>
        </authorList>
    </citation>
    <scope>IDENTIFICATION</scope>
</reference>
<feature type="domain" description="Zinc finger ZPR1-type" evidence="20">
    <location>
        <begin position="238"/>
        <end position="397"/>
    </location>
</feature>
<evidence type="ECO:0000256" key="2">
    <source>
        <dbReference type="ARBA" id="ARBA00004489"/>
    </source>
</evidence>
<keyword evidence="10" id="KW-0677">Repeat</keyword>
<sequence length="417" mass="45788">MSALGAVEAGAGAGSGSGGAALFRPLGAEDGEQRPAEIESLCMKCHRNGVTRLLLTRVPFFRELIVSSFSCAACGWADAEIQPAGSIQERGVRYALAVGSRQDMNREVVKTDCATARIPELDFEIPAFSQKGVLTTIEGIIDRAVMGLEQDQPVRWATDKEVASKIDEFIGKLKQLKEVHSPFTFIIDDPSGNSFVENPYAPQKDEALVVTHYKRTPQQAAMLGIEVTWRRCVLQFNTNCPECNAPANTNMKLVQIPHFKEVIIMATNCDSCGHRTNEVKSGGAIEPQGTRITLRITDPSDMTRDILKSETCSVEIPELEFELGMGALGGKFTTLEGLLKDIKDLVERNPFTLGDSSTPSKKEKLQEFVGRLQEIIEGKTKAHFIMDDPAGNSYLQVQWLKIVLAHKRSFSAKEITV</sequence>
<dbReference type="Ensembl" id="ENSCMMT00000023702.1">
    <property type="protein sequence ID" value="ENSCMMP00000021637.1"/>
    <property type="gene ID" value="ENSCMMG00000013608.1"/>
</dbReference>
<evidence type="ECO:0000256" key="15">
    <source>
        <dbReference type="ARBA" id="ARBA00023242"/>
    </source>
</evidence>
<evidence type="ECO:0000256" key="7">
    <source>
        <dbReference type="ARBA" id="ARBA00022490"/>
    </source>
</evidence>
<dbReference type="GO" id="GO:0008270">
    <property type="term" value="F:zinc ion binding"/>
    <property type="evidence" value="ECO:0007669"/>
    <property type="project" value="UniProtKB-KW"/>
</dbReference>
<dbReference type="PANTHER" id="PTHR10876">
    <property type="entry name" value="ZINC FINGER PROTEIN ZPR1"/>
    <property type="match status" value="1"/>
</dbReference>
<evidence type="ECO:0000256" key="10">
    <source>
        <dbReference type="ARBA" id="ARBA00022737"/>
    </source>
</evidence>
<dbReference type="GO" id="GO:0042307">
    <property type="term" value="P:positive regulation of protein import into nucleus"/>
    <property type="evidence" value="ECO:0007669"/>
    <property type="project" value="UniProtKB-ARBA"/>
</dbReference>
<keyword evidence="16" id="KW-0966">Cell projection</keyword>
<dbReference type="GO" id="GO:0006260">
    <property type="term" value="P:DNA replication"/>
    <property type="evidence" value="ECO:0007669"/>
    <property type="project" value="UniProtKB-ARBA"/>
</dbReference>
<comment type="similarity">
    <text evidence="6">Belongs to the ZPR1 family.</text>
</comment>
<protein>
    <recommendedName>
        <fullName evidence="18">Zinc finger protein ZPR1</fullName>
    </recommendedName>
    <alternativeName>
        <fullName evidence="19">Zinc finger protein 259</fullName>
    </alternativeName>
</protein>
<keyword evidence="9" id="KW-0479">Metal-binding</keyword>
<evidence type="ECO:0000256" key="19">
    <source>
        <dbReference type="ARBA" id="ARBA00079252"/>
    </source>
</evidence>
<keyword evidence="22" id="KW-1185">Reference proteome</keyword>
<keyword evidence="12" id="KW-0221">Differentiation</keyword>
<dbReference type="PANTHER" id="PTHR10876:SF0">
    <property type="entry name" value="ZINC FINGER PROTEIN ZPR1"/>
    <property type="match status" value="1"/>
</dbReference>
<reference evidence="21" key="1">
    <citation type="submission" date="2018-09" db="EMBL/GenBank/DDBJ databases">
        <title>Common duck and Muscovy duck high density SNP chip.</title>
        <authorList>
            <person name="Vignal A."/>
            <person name="Thebault N."/>
            <person name="Warren W.C."/>
        </authorList>
    </citation>
    <scope>NUCLEOTIDE SEQUENCE [LARGE SCALE GENOMIC DNA]</scope>
</reference>
<dbReference type="Gene3D" id="2.60.120.1040">
    <property type="entry name" value="ZPR1, A/B domain"/>
    <property type="match status" value="2"/>
</dbReference>
<evidence type="ECO:0000256" key="13">
    <source>
        <dbReference type="ARBA" id="ARBA00022833"/>
    </source>
</evidence>
<evidence type="ECO:0000256" key="11">
    <source>
        <dbReference type="ARBA" id="ARBA00022771"/>
    </source>
</evidence>
<keyword evidence="8" id="KW-0507">mRNA processing</keyword>
<dbReference type="Pfam" id="PF22794">
    <property type="entry name" value="jr-ZPR1"/>
    <property type="match status" value="2"/>
</dbReference>
<dbReference type="SMART" id="SM00709">
    <property type="entry name" value="Zpr1"/>
    <property type="match status" value="2"/>
</dbReference>
<dbReference type="Gene3D" id="2.20.25.420">
    <property type="entry name" value="ZPR1, zinc finger domain"/>
    <property type="match status" value="2"/>
</dbReference>
<evidence type="ECO:0000256" key="8">
    <source>
        <dbReference type="ARBA" id="ARBA00022664"/>
    </source>
</evidence>
<evidence type="ECO:0000256" key="18">
    <source>
        <dbReference type="ARBA" id="ARBA00074960"/>
    </source>
</evidence>
<comment type="subcellular location">
    <subcellularLocation>
        <location evidence="2">Cell projection</location>
        <location evidence="2">Axon</location>
    </subcellularLocation>
    <subcellularLocation>
        <location evidence="5">Cell projection</location>
        <location evidence="5">Growth cone</location>
    </subcellularLocation>
    <subcellularLocation>
        <location evidence="3">Cytoplasm</location>
        <location evidence="3">Perinuclear region</location>
    </subcellularLocation>
    <subcellularLocation>
        <location evidence="1">Nucleus</location>
        <location evidence="1">Cajal body</location>
    </subcellularLocation>
    <subcellularLocation>
        <location evidence="17">Nucleus</location>
        <location evidence="17">Gem</location>
    </subcellularLocation>
    <subcellularLocation>
        <location evidence="4">Nucleus</location>
        <location evidence="4">Nucleolus</location>
    </subcellularLocation>
</comment>
<dbReference type="GO" id="GO:0030426">
    <property type="term" value="C:growth cone"/>
    <property type="evidence" value="ECO:0007669"/>
    <property type="project" value="UniProtKB-SubCell"/>
</dbReference>
<dbReference type="NCBIfam" id="TIGR00310">
    <property type="entry name" value="ZPR1_znf"/>
    <property type="match status" value="2"/>
</dbReference>
<evidence type="ECO:0000256" key="4">
    <source>
        <dbReference type="ARBA" id="ARBA00004604"/>
    </source>
</evidence>
<evidence type="ECO:0000313" key="21">
    <source>
        <dbReference type="Ensembl" id="ENSCMMP00000021637.1"/>
    </source>
</evidence>
<dbReference type="InterPro" id="IPR042451">
    <property type="entry name" value="ZPR1_A/B_dom"/>
</dbReference>
<dbReference type="FunFam" id="2.60.120.1040:FF:000001">
    <property type="entry name" value="Zinc finger protein ZPR1"/>
    <property type="match status" value="1"/>
</dbReference>
<dbReference type="InterPro" id="IPR040141">
    <property type="entry name" value="ZPR1"/>
</dbReference>
<dbReference type="GO" id="GO:0005730">
    <property type="term" value="C:nucleolus"/>
    <property type="evidence" value="ECO:0007669"/>
    <property type="project" value="UniProtKB-SubCell"/>
</dbReference>
<dbReference type="GO" id="GO:0097504">
    <property type="term" value="C:Gemini of Cajal bodies"/>
    <property type="evidence" value="ECO:0007669"/>
    <property type="project" value="UniProtKB-SubCell"/>
</dbReference>
<evidence type="ECO:0000256" key="12">
    <source>
        <dbReference type="ARBA" id="ARBA00022782"/>
    </source>
</evidence>
<dbReference type="GO" id="GO:0031369">
    <property type="term" value="F:translation initiation factor binding"/>
    <property type="evidence" value="ECO:0007669"/>
    <property type="project" value="UniProtKB-ARBA"/>
</dbReference>
<keyword evidence="13" id="KW-0862">Zinc</keyword>
<evidence type="ECO:0000256" key="5">
    <source>
        <dbReference type="ARBA" id="ARBA00004624"/>
    </source>
</evidence>
<dbReference type="GO" id="GO:0048471">
    <property type="term" value="C:perinuclear region of cytoplasm"/>
    <property type="evidence" value="ECO:0007669"/>
    <property type="project" value="UniProtKB-SubCell"/>
</dbReference>
<feature type="domain" description="Zinc finger ZPR1-type" evidence="20">
    <location>
        <begin position="40"/>
        <end position="198"/>
    </location>
</feature>
<dbReference type="GO" id="GO:0015030">
    <property type="term" value="C:Cajal body"/>
    <property type="evidence" value="ECO:0007669"/>
    <property type="project" value="UniProtKB-SubCell"/>
</dbReference>
<evidence type="ECO:0000259" key="20">
    <source>
        <dbReference type="SMART" id="SM00709"/>
    </source>
</evidence>
<dbReference type="InterPro" id="IPR004457">
    <property type="entry name" value="Znf_ZPR1"/>
</dbReference>